<organism evidence="1 2">
    <name type="scientific">Scopulibacillus darangshiensis</name>
    <dbReference type="NCBI Taxonomy" id="442528"/>
    <lineage>
        <taxon>Bacteria</taxon>
        <taxon>Bacillati</taxon>
        <taxon>Bacillota</taxon>
        <taxon>Bacilli</taxon>
        <taxon>Bacillales</taxon>
        <taxon>Sporolactobacillaceae</taxon>
        <taxon>Scopulibacillus</taxon>
    </lineage>
</organism>
<accession>A0A4R2PCT2</accession>
<keyword evidence="2" id="KW-1185">Reference proteome</keyword>
<evidence type="ECO:0000313" key="2">
    <source>
        <dbReference type="Proteomes" id="UP000295416"/>
    </source>
</evidence>
<name>A0A4R2PCT2_9BACL</name>
<comment type="caution">
    <text evidence="1">The sequence shown here is derived from an EMBL/GenBank/DDBJ whole genome shotgun (WGS) entry which is preliminary data.</text>
</comment>
<protein>
    <submittedName>
        <fullName evidence="1">Uncharacterized protein</fullName>
    </submittedName>
</protein>
<dbReference type="AlphaFoldDB" id="A0A4R2PCT2"/>
<gene>
    <name evidence="1" type="ORF">EV207_101182</name>
</gene>
<evidence type="ECO:0000313" key="1">
    <source>
        <dbReference type="EMBL" id="TCP32204.1"/>
    </source>
</evidence>
<reference evidence="1 2" key="1">
    <citation type="submission" date="2019-03" db="EMBL/GenBank/DDBJ databases">
        <title>Genomic Encyclopedia of Type Strains, Phase IV (KMG-IV): sequencing the most valuable type-strain genomes for metagenomic binning, comparative biology and taxonomic classification.</title>
        <authorList>
            <person name="Goeker M."/>
        </authorList>
    </citation>
    <scope>NUCLEOTIDE SEQUENCE [LARGE SCALE GENOMIC DNA]</scope>
    <source>
        <strain evidence="1 2">DSM 19377</strain>
    </source>
</reference>
<dbReference type="RefSeq" id="WP_279389151.1">
    <property type="nucleotide sequence ID" value="NZ_SLXK01000001.1"/>
</dbReference>
<dbReference type="EMBL" id="SLXK01000001">
    <property type="protein sequence ID" value="TCP32204.1"/>
    <property type="molecule type" value="Genomic_DNA"/>
</dbReference>
<dbReference type="Proteomes" id="UP000295416">
    <property type="component" value="Unassembled WGS sequence"/>
</dbReference>
<proteinExistence type="predicted"/>
<sequence>MVLFVSMVAGACLFFAGGWTIGYMDSYNRARKEFEEYLDQWVRN</sequence>